<dbReference type="InterPro" id="IPR005119">
    <property type="entry name" value="LysR_subst-bd"/>
</dbReference>
<proteinExistence type="inferred from homology"/>
<dbReference type="PROSITE" id="PS50931">
    <property type="entry name" value="HTH_LYSR"/>
    <property type="match status" value="1"/>
</dbReference>
<dbReference type="InterPro" id="IPR000847">
    <property type="entry name" value="LysR_HTH_N"/>
</dbReference>
<gene>
    <name evidence="6" type="ORF">GG681_16255</name>
</gene>
<dbReference type="EMBL" id="WIXK01000012">
    <property type="protein sequence ID" value="MQY44200.1"/>
    <property type="molecule type" value="Genomic_DNA"/>
</dbReference>
<evidence type="ECO:0000256" key="2">
    <source>
        <dbReference type="ARBA" id="ARBA00023015"/>
    </source>
</evidence>
<evidence type="ECO:0000256" key="3">
    <source>
        <dbReference type="ARBA" id="ARBA00023125"/>
    </source>
</evidence>
<protein>
    <submittedName>
        <fullName evidence="6">LysR family transcriptional regulator</fullName>
    </submittedName>
</protein>
<feature type="domain" description="HTH lysR-type" evidence="5">
    <location>
        <begin position="5"/>
        <end position="62"/>
    </location>
</feature>
<keyword evidence="4" id="KW-0804">Transcription</keyword>
<sequence>MKAKVSFKQLQALEAVARHGSFTLAAKELGVSQPTVSSLIYTLERQFDCRLLDRGGSAITPTKQLTEVSGHIKTVLALSDTISQHLMHGSNLMTGRFRIGYCTYQIAMPVIADFVRNYPDLDVNASSGVAENLFQQLRDGTLNVAFVAAPDAPKDFDATHLYATRVGLALPMDHPLAKQDELHWGQLEGISLVQRAKGSGLQHLFDRAADTSGTKIIRGLRFNSWGSTTAMVRQGGGFAVALEPECAEEPGIRFVPIAGLTLNHYLICQQALRDTAPVQRFREVADARHRATSPCPESQTPVTV</sequence>
<dbReference type="PRINTS" id="PR00039">
    <property type="entry name" value="HTHLYSR"/>
</dbReference>
<name>A0A844ANJ3_9RHOB</name>
<evidence type="ECO:0000313" key="7">
    <source>
        <dbReference type="Proteomes" id="UP000436694"/>
    </source>
</evidence>
<keyword evidence="2" id="KW-0805">Transcription regulation</keyword>
<dbReference type="CDD" id="cd05466">
    <property type="entry name" value="PBP2_LTTR_substrate"/>
    <property type="match status" value="1"/>
</dbReference>
<dbReference type="RefSeq" id="WP_153549097.1">
    <property type="nucleotide sequence ID" value="NZ_WIXK01000012.1"/>
</dbReference>
<dbReference type="Pfam" id="PF00126">
    <property type="entry name" value="HTH_1"/>
    <property type="match status" value="1"/>
</dbReference>
<keyword evidence="7" id="KW-1185">Reference proteome</keyword>
<comment type="similarity">
    <text evidence="1">Belongs to the LysR transcriptional regulatory family.</text>
</comment>
<dbReference type="GO" id="GO:0003677">
    <property type="term" value="F:DNA binding"/>
    <property type="evidence" value="ECO:0007669"/>
    <property type="project" value="UniProtKB-KW"/>
</dbReference>
<dbReference type="InterPro" id="IPR036390">
    <property type="entry name" value="WH_DNA-bd_sf"/>
</dbReference>
<evidence type="ECO:0000259" key="5">
    <source>
        <dbReference type="PROSITE" id="PS50931"/>
    </source>
</evidence>
<keyword evidence="3" id="KW-0238">DNA-binding</keyword>
<evidence type="ECO:0000313" key="6">
    <source>
        <dbReference type="EMBL" id="MQY44200.1"/>
    </source>
</evidence>
<reference evidence="6 7" key="1">
    <citation type="submission" date="2019-10" db="EMBL/GenBank/DDBJ databases">
        <title>Epibacterium sp. nov., isolated from seawater.</title>
        <authorList>
            <person name="Zhang X."/>
            <person name="Li N."/>
        </authorList>
    </citation>
    <scope>NUCLEOTIDE SEQUENCE [LARGE SCALE GENOMIC DNA]</scope>
    <source>
        <strain evidence="6 7">SM1969</strain>
    </source>
</reference>
<dbReference type="InterPro" id="IPR036388">
    <property type="entry name" value="WH-like_DNA-bd_sf"/>
</dbReference>
<dbReference type="SUPFAM" id="SSF46785">
    <property type="entry name" value="Winged helix' DNA-binding domain"/>
    <property type="match status" value="1"/>
</dbReference>
<dbReference type="AlphaFoldDB" id="A0A844ANJ3"/>
<dbReference type="PANTHER" id="PTHR30346">
    <property type="entry name" value="TRANSCRIPTIONAL DUAL REGULATOR HCAR-RELATED"/>
    <property type="match status" value="1"/>
</dbReference>
<dbReference type="GO" id="GO:0003700">
    <property type="term" value="F:DNA-binding transcription factor activity"/>
    <property type="evidence" value="ECO:0007669"/>
    <property type="project" value="InterPro"/>
</dbReference>
<dbReference type="PANTHER" id="PTHR30346:SF29">
    <property type="entry name" value="LYSR SUBSTRATE-BINDING"/>
    <property type="match status" value="1"/>
</dbReference>
<dbReference type="Gene3D" id="1.10.10.10">
    <property type="entry name" value="Winged helix-like DNA-binding domain superfamily/Winged helix DNA-binding domain"/>
    <property type="match status" value="1"/>
</dbReference>
<accession>A0A844ANJ3</accession>
<comment type="caution">
    <text evidence="6">The sequence shown here is derived from an EMBL/GenBank/DDBJ whole genome shotgun (WGS) entry which is preliminary data.</text>
</comment>
<evidence type="ECO:0000256" key="1">
    <source>
        <dbReference type="ARBA" id="ARBA00009437"/>
    </source>
</evidence>
<dbReference type="SUPFAM" id="SSF53850">
    <property type="entry name" value="Periplasmic binding protein-like II"/>
    <property type="match status" value="1"/>
</dbReference>
<dbReference type="Gene3D" id="3.40.190.290">
    <property type="match status" value="1"/>
</dbReference>
<dbReference type="Proteomes" id="UP000436694">
    <property type="component" value="Unassembled WGS sequence"/>
</dbReference>
<organism evidence="6 7">
    <name type="scientific">Tritonibacter aquimaris</name>
    <dbReference type="NCBI Taxonomy" id="2663379"/>
    <lineage>
        <taxon>Bacteria</taxon>
        <taxon>Pseudomonadati</taxon>
        <taxon>Pseudomonadota</taxon>
        <taxon>Alphaproteobacteria</taxon>
        <taxon>Rhodobacterales</taxon>
        <taxon>Paracoccaceae</taxon>
        <taxon>Tritonibacter</taxon>
    </lineage>
</organism>
<dbReference type="Pfam" id="PF03466">
    <property type="entry name" value="LysR_substrate"/>
    <property type="match status" value="1"/>
</dbReference>
<dbReference type="GO" id="GO:0032993">
    <property type="term" value="C:protein-DNA complex"/>
    <property type="evidence" value="ECO:0007669"/>
    <property type="project" value="TreeGrafter"/>
</dbReference>
<evidence type="ECO:0000256" key="4">
    <source>
        <dbReference type="ARBA" id="ARBA00023163"/>
    </source>
</evidence>